<sequence length="929" mass="103534">MTTPVSVQYDNFDPVWYLQTYADVRNAGLDPWDHYRRAGRAEGRQGGPVQALELDLMLWRGYHDTALPALHILFETGPAHERAVAGWVLARWYVEHEDLSAARAALEAFHASDEGARTVGHPGPYLLGVQLALALDDRDQAAQLLDRGFTRFGALPDFELAQIQYDRFLGLDDWELSSALARIYVPYGLVPLHLRDDVFGPRFDRLHADPGPWLNGPTKDLPLVSVIVPVFNAARNLPTALRGLQAQTWPNIEIIIVDDGSSDESLSVAEAAAEKDKRIRVIAHTVNQGAYPARNTGFAAARGDYITVHDADDWSHPEKIARQATALMNEPELKATVSHWVRASDDLAMTRWRMEEAWIYRNVSSLMIRAELRDILGYWDRVKVNADTEYYYRLTHSFGPKAIREVCPGVPLAFGRTDPGSLTMRSATHLRTQFKGLRRDYMEAAHYWHTQAREPSELYLPQNPEQRPFRVPEAIGLGDAEGPETDYDILRRSEYFDADWYRLSHKDVLLADICPVQHYLQGGAAENRDPGPRFSTGGYRRAQELPEEVNPLLHFETVGKQNGAAPLPAFDGVLSDTPAHVKRTLVFAHTSGKTLFGAERSLLGVVERMARRGHCPVVVLPTLRNPEYLKQLLTMTAAVEFVPQLWYHALRPAHEDTVQAIRDLIVKYGAKHIHVNTMVLNAPLFAARAEGVRTTVHVRELPDQDVALRRHLGASAGALRQHLVENADRFVATSPSVAQWLGCPDRTVIRPNSVDEDLFDLRYSPQTMLRVAMISSNIAKKGIADFLGVARRVESHGRPIRFLLIGPPSEDLHLMRPWPGNVDFRNYAATPAEAVAQADIVMSLSKFAESFGRTVMEAMAGGRPVVCYDRGAPPSLVESGRTGFVVPADDIEAAANAILALEASRNGLMRMSTAARAKARSLQEQAMQA</sequence>
<dbReference type="SUPFAM" id="SSF53448">
    <property type="entry name" value="Nucleotide-diphospho-sugar transferases"/>
    <property type="match status" value="1"/>
</dbReference>
<organism evidence="3 4">
    <name type="scientific">Lutimaribacter marinistellae</name>
    <dbReference type="NCBI Taxonomy" id="1820329"/>
    <lineage>
        <taxon>Bacteria</taxon>
        <taxon>Pseudomonadati</taxon>
        <taxon>Pseudomonadota</taxon>
        <taxon>Alphaproteobacteria</taxon>
        <taxon>Rhodobacterales</taxon>
        <taxon>Roseobacteraceae</taxon>
        <taxon>Lutimaribacter</taxon>
    </lineage>
</organism>
<evidence type="ECO:0000259" key="2">
    <source>
        <dbReference type="Pfam" id="PF13439"/>
    </source>
</evidence>
<dbReference type="CDD" id="cd03801">
    <property type="entry name" value="GT4_PimA-like"/>
    <property type="match status" value="1"/>
</dbReference>
<feature type="domain" description="Glycosyltransferase 2-like" evidence="1">
    <location>
        <begin position="225"/>
        <end position="354"/>
    </location>
</feature>
<dbReference type="PANTHER" id="PTHR22916">
    <property type="entry name" value="GLYCOSYLTRANSFERASE"/>
    <property type="match status" value="1"/>
</dbReference>
<dbReference type="Pfam" id="PF00535">
    <property type="entry name" value="Glycos_transf_2"/>
    <property type="match status" value="1"/>
</dbReference>
<dbReference type="Gene3D" id="3.90.550.10">
    <property type="entry name" value="Spore Coat Polysaccharide Biosynthesis Protein SpsA, Chain A"/>
    <property type="match status" value="1"/>
</dbReference>
<dbReference type="InterPro" id="IPR028098">
    <property type="entry name" value="Glyco_trans_4-like_N"/>
</dbReference>
<dbReference type="Proteomes" id="UP001595629">
    <property type="component" value="Unassembled WGS sequence"/>
</dbReference>
<evidence type="ECO:0000313" key="4">
    <source>
        <dbReference type="Proteomes" id="UP001595629"/>
    </source>
</evidence>
<proteinExistence type="predicted"/>
<dbReference type="Gene3D" id="3.40.50.2000">
    <property type="entry name" value="Glycogen Phosphorylase B"/>
    <property type="match status" value="2"/>
</dbReference>
<dbReference type="EMBL" id="JBHRXI010000001">
    <property type="protein sequence ID" value="MFC3612448.1"/>
    <property type="molecule type" value="Genomic_DNA"/>
</dbReference>
<name>A0ABV7TCR2_9RHOB</name>
<feature type="domain" description="Glycosyltransferase subfamily 4-like N-terminal" evidence="2">
    <location>
        <begin position="597"/>
        <end position="757"/>
    </location>
</feature>
<dbReference type="InterPro" id="IPR001173">
    <property type="entry name" value="Glyco_trans_2-like"/>
</dbReference>
<evidence type="ECO:0000259" key="1">
    <source>
        <dbReference type="Pfam" id="PF00535"/>
    </source>
</evidence>
<dbReference type="PANTHER" id="PTHR22916:SF3">
    <property type="entry name" value="UDP-GLCNAC:BETAGAL BETA-1,3-N-ACETYLGLUCOSAMINYLTRANSFERASE-LIKE PROTEIN 1"/>
    <property type="match status" value="1"/>
</dbReference>
<dbReference type="Pfam" id="PF13692">
    <property type="entry name" value="Glyco_trans_1_4"/>
    <property type="match status" value="1"/>
</dbReference>
<dbReference type="Pfam" id="PF13439">
    <property type="entry name" value="Glyco_transf_4"/>
    <property type="match status" value="1"/>
</dbReference>
<comment type="caution">
    <text evidence="3">The sequence shown here is derived from an EMBL/GenBank/DDBJ whole genome shotgun (WGS) entry which is preliminary data.</text>
</comment>
<gene>
    <name evidence="3" type="ORF">ACFORG_01635</name>
</gene>
<keyword evidence="4" id="KW-1185">Reference proteome</keyword>
<evidence type="ECO:0000313" key="3">
    <source>
        <dbReference type="EMBL" id="MFC3612448.1"/>
    </source>
</evidence>
<reference evidence="4" key="1">
    <citation type="journal article" date="2019" name="Int. J. Syst. Evol. Microbiol.">
        <title>The Global Catalogue of Microorganisms (GCM) 10K type strain sequencing project: providing services to taxonomists for standard genome sequencing and annotation.</title>
        <authorList>
            <consortium name="The Broad Institute Genomics Platform"/>
            <consortium name="The Broad Institute Genome Sequencing Center for Infectious Disease"/>
            <person name="Wu L."/>
            <person name="Ma J."/>
        </authorList>
    </citation>
    <scope>NUCLEOTIDE SEQUENCE [LARGE SCALE GENOMIC DNA]</scope>
    <source>
        <strain evidence="4">KCTC 42911</strain>
    </source>
</reference>
<dbReference type="RefSeq" id="WP_386733631.1">
    <property type="nucleotide sequence ID" value="NZ_JBHRXI010000001.1"/>
</dbReference>
<dbReference type="SUPFAM" id="SSF53756">
    <property type="entry name" value="UDP-Glycosyltransferase/glycogen phosphorylase"/>
    <property type="match status" value="1"/>
</dbReference>
<accession>A0ABV7TCR2</accession>
<dbReference type="CDD" id="cd00761">
    <property type="entry name" value="Glyco_tranf_GTA_type"/>
    <property type="match status" value="1"/>
</dbReference>
<dbReference type="InterPro" id="IPR029044">
    <property type="entry name" value="Nucleotide-diphossugar_trans"/>
</dbReference>
<protein>
    <submittedName>
        <fullName evidence="3">Glycosyltransferase</fullName>
    </submittedName>
</protein>